<accession>A0A0A8ZAP5</accession>
<reference evidence="1" key="2">
    <citation type="journal article" date="2015" name="Data Brief">
        <title>Shoot transcriptome of the giant reed, Arundo donax.</title>
        <authorList>
            <person name="Barrero R.A."/>
            <person name="Guerrero F.D."/>
            <person name="Moolhuijzen P."/>
            <person name="Goolsby J.A."/>
            <person name="Tidwell J."/>
            <person name="Bellgard S.E."/>
            <person name="Bellgard M.I."/>
        </authorList>
    </citation>
    <scope>NUCLEOTIDE SEQUENCE</scope>
    <source>
        <tissue evidence="1">Shoot tissue taken approximately 20 cm above the soil surface</tissue>
    </source>
</reference>
<organism evidence="1">
    <name type="scientific">Arundo donax</name>
    <name type="common">Giant reed</name>
    <name type="synonym">Donax arundinaceus</name>
    <dbReference type="NCBI Taxonomy" id="35708"/>
    <lineage>
        <taxon>Eukaryota</taxon>
        <taxon>Viridiplantae</taxon>
        <taxon>Streptophyta</taxon>
        <taxon>Embryophyta</taxon>
        <taxon>Tracheophyta</taxon>
        <taxon>Spermatophyta</taxon>
        <taxon>Magnoliopsida</taxon>
        <taxon>Liliopsida</taxon>
        <taxon>Poales</taxon>
        <taxon>Poaceae</taxon>
        <taxon>PACMAD clade</taxon>
        <taxon>Arundinoideae</taxon>
        <taxon>Arundineae</taxon>
        <taxon>Arundo</taxon>
    </lineage>
</organism>
<sequence>MEASLQIECELLDSTYHLELSLAAISPSSIQVDSHATYSTCLRYAHRNHNDHNAIFS</sequence>
<proteinExistence type="predicted"/>
<dbReference type="EMBL" id="GBRH01264090">
    <property type="protein sequence ID" value="JAD33805.1"/>
    <property type="molecule type" value="Transcribed_RNA"/>
</dbReference>
<reference evidence="1" key="1">
    <citation type="submission" date="2014-09" db="EMBL/GenBank/DDBJ databases">
        <authorList>
            <person name="Magalhaes I.L.F."/>
            <person name="Oliveira U."/>
            <person name="Santos F.R."/>
            <person name="Vidigal T.H.D.A."/>
            <person name="Brescovit A.D."/>
            <person name="Santos A.J."/>
        </authorList>
    </citation>
    <scope>NUCLEOTIDE SEQUENCE</scope>
    <source>
        <tissue evidence="1">Shoot tissue taken approximately 20 cm above the soil surface</tissue>
    </source>
</reference>
<dbReference type="AlphaFoldDB" id="A0A0A8ZAP5"/>
<protein>
    <submittedName>
        <fullName evidence="1">Uncharacterized protein</fullName>
    </submittedName>
</protein>
<evidence type="ECO:0000313" key="1">
    <source>
        <dbReference type="EMBL" id="JAD33805.1"/>
    </source>
</evidence>
<name>A0A0A8ZAP5_ARUDO</name>